<evidence type="ECO:0000313" key="3">
    <source>
        <dbReference type="Proteomes" id="UP000807306"/>
    </source>
</evidence>
<name>A0A9P6JQR7_9AGAR</name>
<accession>A0A9P6JQR7</accession>
<evidence type="ECO:0000256" key="1">
    <source>
        <dbReference type="SAM" id="MobiDB-lite"/>
    </source>
</evidence>
<protein>
    <submittedName>
        <fullName evidence="2">Uncharacterized protein</fullName>
    </submittedName>
</protein>
<evidence type="ECO:0000313" key="2">
    <source>
        <dbReference type="EMBL" id="KAF9529501.1"/>
    </source>
</evidence>
<comment type="caution">
    <text evidence="2">The sequence shown here is derived from an EMBL/GenBank/DDBJ whole genome shotgun (WGS) entry which is preliminary data.</text>
</comment>
<dbReference type="Proteomes" id="UP000807306">
    <property type="component" value="Unassembled WGS sequence"/>
</dbReference>
<gene>
    <name evidence="2" type="ORF">CPB83DRAFT_852780</name>
</gene>
<dbReference type="EMBL" id="MU157846">
    <property type="protein sequence ID" value="KAF9529501.1"/>
    <property type="molecule type" value="Genomic_DNA"/>
</dbReference>
<dbReference type="AlphaFoldDB" id="A0A9P6JQR7"/>
<proteinExistence type="predicted"/>
<keyword evidence="3" id="KW-1185">Reference proteome</keyword>
<organism evidence="2 3">
    <name type="scientific">Crepidotus variabilis</name>
    <dbReference type="NCBI Taxonomy" id="179855"/>
    <lineage>
        <taxon>Eukaryota</taxon>
        <taxon>Fungi</taxon>
        <taxon>Dikarya</taxon>
        <taxon>Basidiomycota</taxon>
        <taxon>Agaricomycotina</taxon>
        <taxon>Agaricomycetes</taxon>
        <taxon>Agaricomycetidae</taxon>
        <taxon>Agaricales</taxon>
        <taxon>Agaricineae</taxon>
        <taxon>Crepidotaceae</taxon>
        <taxon>Crepidotus</taxon>
    </lineage>
</organism>
<feature type="compositionally biased region" description="Low complexity" evidence="1">
    <location>
        <begin position="33"/>
        <end position="45"/>
    </location>
</feature>
<feature type="region of interest" description="Disordered" evidence="1">
    <location>
        <begin position="26"/>
        <end position="53"/>
    </location>
</feature>
<reference evidence="2" key="1">
    <citation type="submission" date="2020-11" db="EMBL/GenBank/DDBJ databases">
        <authorList>
            <consortium name="DOE Joint Genome Institute"/>
            <person name="Ahrendt S."/>
            <person name="Riley R."/>
            <person name="Andreopoulos W."/>
            <person name="Labutti K."/>
            <person name="Pangilinan J."/>
            <person name="Ruiz-Duenas F.J."/>
            <person name="Barrasa J.M."/>
            <person name="Sanchez-Garcia M."/>
            <person name="Camarero S."/>
            <person name="Miyauchi S."/>
            <person name="Serrano A."/>
            <person name="Linde D."/>
            <person name="Babiker R."/>
            <person name="Drula E."/>
            <person name="Ayuso-Fernandez I."/>
            <person name="Pacheco R."/>
            <person name="Padilla G."/>
            <person name="Ferreira P."/>
            <person name="Barriuso J."/>
            <person name="Kellner H."/>
            <person name="Castanera R."/>
            <person name="Alfaro M."/>
            <person name="Ramirez L."/>
            <person name="Pisabarro A.G."/>
            <person name="Kuo A."/>
            <person name="Tritt A."/>
            <person name="Lipzen A."/>
            <person name="He G."/>
            <person name="Yan M."/>
            <person name="Ng V."/>
            <person name="Cullen D."/>
            <person name="Martin F."/>
            <person name="Rosso M.-N."/>
            <person name="Henrissat B."/>
            <person name="Hibbett D."/>
            <person name="Martinez A.T."/>
            <person name="Grigoriev I.V."/>
        </authorList>
    </citation>
    <scope>NUCLEOTIDE SEQUENCE</scope>
    <source>
        <strain evidence="2">CBS 506.95</strain>
    </source>
</reference>
<sequence>MIFPSDGTINDSEWVSMSLDLRLDSDDGHITQNPASNSSSSAKPSPNSPPTSRHPKYHFEDLWVALLATHDSSYHFAMDMQSWWFCYISMIVFGMSVEREGEVREYGLDDGRGEVRVCGDWVKIKRRQREMKRESESDQSRSHSKEKMYIYKPVWRQVRIEKVVQPTLRLAMEDVRQERAFDKNWQHSWIWEGSRTLWSAGA</sequence>